<evidence type="ECO:0000256" key="4">
    <source>
        <dbReference type="ARBA" id="ARBA00022827"/>
    </source>
</evidence>
<keyword evidence="4" id="KW-0274">FAD</keyword>
<sequence length="494" mass="54266">MRLPFIGLLVTLLASVNASLVQKRAAVDDCLVAAGVPTDIPGSTDWKYDVAPFNQRFNYTPVAIVVPTNVQHIQSAVSCAAKVGVKVNPKSGGHSYAAFGLGGEDGHLVVELDRMNEVKLDPETNMSTIQPGARLGHVATSLYDQGKRAFSHGTCPGVGLGGHALHGGYGFSSHTHGLALDWIQSATVVLANATVVNCSTQENADLFWALRGAGSSFGIVTSLQFNTFEPPPVMTVFTAELPWGNAEQAMASWTVLQNWTQNSMPSEMNMRVFGSSVGAQLQGLYHGELSALKTAIEPLMTLLNTSLTEVDETDWMGGFTSYAYTDDVDLSHPYNAQETFFSKSLLTSALPEEAMQAAVDYWLDNAHSTSRIWYVIIDMYGGKNAAIPKVPGEETSYAHRDKLYLYEFYDRQFFGTFPANGFDFLNGWVDAFTTNLDTTQWGMYINYADPTMDRTEAQENYWRQNLPRLQRIKADVDPTDIFYYPQSIKGSNLA</sequence>
<dbReference type="Pfam" id="PF01565">
    <property type="entry name" value="FAD_binding_4"/>
    <property type="match status" value="1"/>
</dbReference>
<keyword evidence="3" id="KW-0285">Flavoprotein</keyword>
<dbReference type="RefSeq" id="XP_060285238.1">
    <property type="nucleotide sequence ID" value="XM_060425431.1"/>
</dbReference>
<evidence type="ECO:0000313" key="9">
    <source>
        <dbReference type="Proteomes" id="UP001244011"/>
    </source>
</evidence>
<evidence type="ECO:0000256" key="3">
    <source>
        <dbReference type="ARBA" id="ARBA00022630"/>
    </source>
</evidence>
<dbReference type="InterPro" id="IPR036318">
    <property type="entry name" value="FAD-bd_PCMH-like_sf"/>
</dbReference>
<comment type="caution">
    <text evidence="8">The sequence shown here is derived from an EMBL/GenBank/DDBJ whole genome shotgun (WGS) entry which is preliminary data.</text>
</comment>
<dbReference type="InterPro" id="IPR006094">
    <property type="entry name" value="Oxid_FAD_bind_N"/>
</dbReference>
<dbReference type="GO" id="GO:0071949">
    <property type="term" value="F:FAD binding"/>
    <property type="evidence" value="ECO:0007669"/>
    <property type="project" value="InterPro"/>
</dbReference>
<feature type="chain" id="PRO_5042575209" description="FAD-binding PCMH-type domain-containing protein" evidence="6">
    <location>
        <begin position="19"/>
        <end position="494"/>
    </location>
</feature>
<evidence type="ECO:0000256" key="2">
    <source>
        <dbReference type="ARBA" id="ARBA00005466"/>
    </source>
</evidence>
<organism evidence="8 9">
    <name type="scientific">Phialemonium atrogriseum</name>
    <dbReference type="NCBI Taxonomy" id="1093897"/>
    <lineage>
        <taxon>Eukaryota</taxon>
        <taxon>Fungi</taxon>
        <taxon>Dikarya</taxon>
        <taxon>Ascomycota</taxon>
        <taxon>Pezizomycotina</taxon>
        <taxon>Sordariomycetes</taxon>
        <taxon>Sordariomycetidae</taxon>
        <taxon>Cephalothecales</taxon>
        <taxon>Cephalothecaceae</taxon>
        <taxon>Phialemonium</taxon>
    </lineage>
</organism>
<dbReference type="Pfam" id="PF08031">
    <property type="entry name" value="BBE"/>
    <property type="match status" value="1"/>
</dbReference>
<dbReference type="Gene3D" id="3.30.465.10">
    <property type="match status" value="1"/>
</dbReference>
<protein>
    <recommendedName>
        <fullName evidence="7">FAD-binding PCMH-type domain-containing protein</fullName>
    </recommendedName>
</protein>
<proteinExistence type="inferred from homology"/>
<dbReference type="InterPro" id="IPR050416">
    <property type="entry name" value="FAD-linked_Oxidoreductase"/>
</dbReference>
<evidence type="ECO:0000259" key="7">
    <source>
        <dbReference type="PROSITE" id="PS51387"/>
    </source>
</evidence>
<accession>A0AAJ0C2L9</accession>
<feature type="domain" description="FAD-binding PCMH-type" evidence="7">
    <location>
        <begin position="57"/>
        <end position="230"/>
    </location>
</feature>
<comment type="similarity">
    <text evidence="2">Belongs to the oxygen-dependent FAD-linked oxidoreductase family.</text>
</comment>
<dbReference type="InterPro" id="IPR016169">
    <property type="entry name" value="FAD-bd_PCMH_sub2"/>
</dbReference>
<dbReference type="GeneID" id="85308618"/>
<dbReference type="PANTHER" id="PTHR42973:SF39">
    <property type="entry name" value="FAD-BINDING PCMH-TYPE DOMAIN-CONTAINING PROTEIN"/>
    <property type="match status" value="1"/>
</dbReference>
<keyword evidence="6" id="KW-0732">Signal</keyword>
<dbReference type="Proteomes" id="UP001244011">
    <property type="component" value="Unassembled WGS sequence"/>
</dbReference>
<dbReference type="PROSITE" id="PS51387">
    <property type="entry name" value="FAD_PCMH"/>
    <property type="match status" value="1"/>
</dbReference>
<gene>
    <name evidence="8" type="ORF">QBC33DRAFT_487935</name>
</gene>
<comment type="cofactor">
    <cofactor evidence="1">
        <name>FAD</name>
        <dbReference type="ChEBI" id="CHEBI:57692"/>
    </cofactor>
</comment>
<feature type="signal peptide" evidence="6">
    <location>
        <begin position="1"/>
        <end position="18"/>
    </location>
</feature>
<dbReference type="EMBL" id="MU839003">
    <property type="protein sequence ID" value="KAK1769025.1"/>
    <property type="molecule type" value="Genomic_DNA"/>
</dbReference>
<dbReference type="Gene3D" id="3.40.462.20">
    <property type="match status" value="1"/>
</dbReference>
<dbReference type="PANTHER" id="PTHR42973">
    <property type="entry name" value="BINDING OXIDOREDUCTASE, PUTATIVE (AFU_ORTHOLOGUE AFUA_1G17690)-RELATED"/>
    <property type="match status" value="1"/>
</dbReference>
<evidence type="ECO:0000256" key="6">
    <source>
        <dbReference type="SAM" id="SignalP"/>
    </source>
</evidence>
<dbReference type="SUPFAM" id="SSF56176">
    <property type="entry name" value="FAD-binding/transporter-associated domain-like"/>
    <property type="match status" value="1"/>
</dbReference>
<evidence type="ECO:0000313" key="8">
    <source>
        <dbReference type="EMBL" id="KAK1769025.1"/>
    </source>
</evidence>
<keyword evidence="5" id="KW-0560">Oxidoreductase</keyword>
<keyword evidence="9" id="KW-1185">Reference proteome</keyword>
<dbReference type="InterPro" id="IPR016166">
    <property type="entry name" value="FAD-bd_PCMH"/>
</dbReference>
<dbReference type="InterPro" id="IPR012951">
    <property type="entry name" value="BBE"/>
</dbReference>
<dbReference type="AlphaFoldDB" id="A0AAJ0C2L9"/>
<name>A0AAJ0C2L9_9PEZI</name>
<dbReference type="GO" id="GO:0016491">
    <property type="term" value="F:oxidoreductase activity"/>
    <property type="evidence" value="ECO:0007669"/>
    <property type="project" value="UniProtKB-KW"/>
</dbReference>
<evidence type="ECO:0000256" key="5">
    <source>
        <dbReference type="ARBA" id="ARBA00023002"/>
    </source>
</evidence>
<reference evidence="8" key="1">
    <citation type="submission" date="2023-06" db="EMBL/GenBank/DDBJ databases">
        <title>Genome-scale phylogeny and comparative genomics of the fungal order Sordariales.</title>
        <authorList>
            <consortium name="Lawrence Berkeley National Laboratory"/>
            <person name="Hensen N."/>
            <person name="Bonometti L."/>
            <person name="Westerberg I."/>
            <person name="Brannstrom I.O."/>
            <person name="Guillou S."/>
            <person name="Cros-Aarteil S."/>
            <person name="Calhoun S."/>
            <person name="Haridas S."/>
            <person name="Kuo A."/>
            <person name="Mondo S."/>
            <person name="Pangilinan J."/>
            <person name="Riley R."/>
            <person name="Labutti K."/>
            <person name="Andreopoulos B."/>
            <person name="Lipzen A."/>
            <person name="Chen C."/>
            <person name="Yanf M."/>
            <person name="Daum C."/>
            <person name="Ng V."/>
            <person name="Clum A."/>
            <person name="Steindorff A."/>
            <person name="Ohm R."/>
            <person name="Martin F."/>
            <person name="Silar P."/>
            <person name="Natvig D."/>
            <person name="Lalanne C."/>
            <person name="Gautier V."/>
            <person name="Ament-Velasquez S.L."/>
            <person name="Kruys A."/>
            <person name="Hutchinson M.I."/>
            <person name="Powell A.J."/>
            <person name="Barry K."/>
            <person name="Miller A.N."/>
            <person name="Grigoriev I.V."/>
            <person name="Debuchy R."/>
            <person name="Gladieux P."/>
            <person name="Thoren M.H."/>
            <person name="Johannesson H."/>
        </authorList>
    </citation>
    <scope>NUCLEOTIDE SEQUENCE</scope>
    <source>
        <strain evidence="8">8032-3</strain>
    </source>
</reference>
<evidence type="ECO:0000256" key="1">
    <source>
        <dbReference type="ARBA" id="ARBA00001974"/>
    </source>
</evidence>